<dbReference type="FunFam" id="3.30.830.10:FF:000011">
    <property type="entry name" value="Presequence protease, mitochondrial"/>
    <property type="match status" value="1"/>
</dbReference>
<dbReference type="EMBL" id="BDGG01000007">
    <property type="protein sequence ID" value="GAV01341.1"/>
    <property type="molecule type" value="Genomic_DNA"/>
</dbReference>
<evidence type="ECO:0000256" key="4">
    <source>
        <dbReference type="ARBA" id="ARBA00011853"/>
    </source>
</evidence>
<evidence type="ECO:0000256" key="6">
    <source>
        <dbReference type="ARBA" id="ARBA00022670"/>
    </source>
</evidence>
<dbReference type="PANTHER" id="PTHR43016">
    <property type="entry name" value="PRESEQUENCE PROTEASE"/>
    <property type="match status" value="1"/>
</dbReference>
<dbReference type="Gene3D" id="3.30.830.10">
    <property type="entry name" value="Metalloenzyme, LuxS/M16 peptidase-like"/>
    <property type="match status" value="4"/>
</dbReference>
<dbReference type="SMART" id="SM01264">
    <property type="entry name" value="M16C_associated"/>
    <property type="match status" value="1"/>
</dbReference>
<dbReference type="OrthoDB" id="10250783at2759"/>
<evidence type="ECO:0000256" key="2">
    <source>
        <dbReference type="ARBA" id="ARBA00004305"/>
    </source>
</evidence>
<dbReference type="GO" id="GO:0005759">
    <property type="term" value="C:mitochondrial matrix"/>
    <property type="evidence" value="ECO:0007669"/>
    <property type="project" value="UniProtKB-SubCell"/>
</dbReference>
<dbReference type="InterPro" id="IPR055130">
    <property type="entry name" value="PreP_C"/>
</dbReference>
<dbReference type="GO" id="GO:0016485">
    <property type="term" value="P:protein processing"/>
    <property type="evidence" value="ECO:0007669"/>
    <property type="project" value="TreeGrafter"/>
</dbReference>
<dbReference type="Pfam" id="PF22516">
    <property type="entry name" value="PreP_C"/>
    <property type="match status" value="1"/>
</dbReference>
<accession>A0A1D1VK95</accession>
<keyword evidence="11" id="KW-0496">Mitochondrion</keyword>
<comment type="caution">
    <text evidence="14">The sequence shown here is derived from an EMBL/GenBank/DDBJ whole genome shotgun (WGS) entry which is preliminary data.</text>
</comment>
<name>A0A1D1VK95_RAMVA</name>
<comment type="cofactor">
    <cofactor evidence="1">
        <name>Zn(2+)</name>
        <dbReference type="ChEBI" id="CHEBI:29105"/>
    </cofactor>
</comment>
<organism evidence="14 15">
    <name type="scientific">Ramazzottius varieornatus</name>
    <name type="common">Water bear</name>
    <name type="synonym">Tardigrade</name>
    <dbReference type="NCBI Taxonomy" id="947166"/>
    <lineage>
        <taxon>Eukaryota</taxon>
        <taxon>Metazoa</taxon>
        <taxon>Ecdysozoa</taxon>
        <taxon>Tardigrada</taxon>
        <taxon>Eutardigrada</taxon>
        <taxon>Parachela</taxon>
        <taxon>Hypsibioidea</taxon>
        <taxon>Ramazzottiidae</taxon>
        <taxon>Ramazzottius</taxon>
    </lineage>
</organism>
<keyword evidence="9" id="KW-0862">Zinc</keyword>
<dbReference type="PANTHER" id="PTHR43016:SF13">
    <property type="entry name" value="PRESEQUENCE PROTEASE, MITOCHONDRIAL"/>
    <property type="match status" value="1"/>
</dbReference>
<dbReference type="Pfam" id="PF08367">
    <property type="entry name" value="M16C_assoc"/>
    <property type="match status" value="1"/>
</dbReference>
<evidence type="ECO:0000256" key="5">
    <source>
        <dbReference type="ARBA" id="ARBA00020167"/>
    </source>
</evidence>
<evidence type="ECO:0000256" key="9">
    <source>
        <dbReference type="ARBA" id="ARBA00022833"/>
    </source>
</evidence>
<dbReference type="InterPro" id="IPR011765">
    <property type="entry name" value="Pept_M16_N"/>
</dbReference>
<feature type="region of interest" description="Disordered" evidence="12">
    <location>
        <begin position="29"/>
        <end position="56"/>
    </location>
</feature>
<dbReference type="Pfam" id="PF05193">
    <property type="entry name" value="Peptidase_M16_C"/>
    <property type="match status" value="1"/>
</dbReference>
<proteinExistence type="inferred from homology"/>
<dbReference type="FunFam" id="3.30.830.10:FF:000020">
    <property type="entry name" value="Mitochondrial presequence protease"/>
    <property type="match status" value="1"/>
</dbReference>
<dbReference type="GO" id="GO:0046872">
    <property type="term" value="F:metal ion binding"/>
    <property type="evidence" value="ECO:0007669"/>
    <property type="project" value="UniProtKB-KW"/>
</dbReference>
<dbReference type="GO" id="GO:0004222">
    <property type="term" value="F:metalloendopeptidase activity"/>
    <property type="evidence" value="ECO:0007669"/>
    <property type="project" value="TreeGrafter"/>
</dbReference>
<reference evidence="14 15" key="1">
    <citation type="journal article" date="2016" name="Nat. Commun.">
        <title>Extremotolerant tardigrade genome and improved radiotolerance of human cultured cells by tardigrade-unique protein.</title>
        <authorList>
            <person name="Hashimoto T."/>
            <person name="Horikawa D.D."/>
            <person name="Saito Y."/>
            <person name="Kuwahara H."/>
            <person name="Kozuka-Hata H."/>
            <person name="Shin-I T."/>
            <person name="Minakuchi Y."/>
            <person name="Ohishi K."/>
            <person name="Motoyama A."/>
            <person name="Aizu T."/>
            <person name="Enomoto A."/>
            <person name="Kondo K."/>
            <person name="Tanaka S."/>
            <person name="Hara Y."/>
            <person name="Koshikawa S."/>
            <person name="Sagara H."/>
            <person name="Miura T."/>
            <person name="Yokobori S."/>
            <person name="Miyagawa K."/>
            <person name="Suzuki Y."/>
            <person name="Kubo T."/>
            <person name="Oyama M."/>
            <person name="Kohara Y."/>
            <person name="Fujiyama A."/>
            <person name="Arakawa K."/>
            <person name="Katayama T."/>
            <person name="Toyoda A."/>
            <person name="Kunieda T."/>
        </authorList>
    </citation>
    <scope>NUCLEOTIDE SEQUENCE [LARGE SCALE GENOMIC DNA]</scope>
    <source>
        <strain evidence="14 15">YOKOZUNA-1</strain>
    </source>
</reference>
<gene>
    <name evidence="14" type="primary">RvY_12069-1</name>
    <name evidence="14" type="synonym">RvY_12069.1</name>
    <name evidence="14" type="ORF">RvY_12069</name>
</gene>
<evidence type="ECO:0000256" key="11">
    <source>
        <dbReference type="ARBA" id="ARBA00023128"/>
    </source>
</evidence>
<dbReference type="STRING" id="947166.A0A1D1VK95"/>
<dbReference type="FunFam" id="3.30.830.10:FF:000009">
    <property type="entry name" value="Presequence protease, mitochondrial"/>
    <property type="match status" value="1"/>
</dbReference>
<protein>
    <recommendedName>
        <fullName evidence="5">Presequence protease, mitochondrial</fullName>
    </recommendedName>
</protein>
<keyword evidence="15" id="KW-1185">Reference proteome</keyword>
<dbReference type="Proteomes" id="UP000186922">
    <property type="component" value="Unassembled WGS sequence"/>
</dbReference>
<feature type="domain" description="Peptidase M16C associated" evidence="13">
    <location>
        <begin position="527"/>
        <end position="774"/>
    </location>
</feature>
<evidence type="ECO:0000313" key="15">
    <source>
        <dbReference type="Proteomes" id="UP000186922"/>
    </source>
</evidence>
<evidence type="ECO:0000256" key="12">
    <source>
        <dbReference type="SAM" id="MobiDB-lite"/>
    </source>
</evidence>
<evidence type="ECO:0000256" key="8">
    <source>
        <dbReference type="ARBA" id="ARBA00022801"/>
    </source>
</evidence>
<evidence type="ECO:0000256" key="1">
    <source>
        <dbReference type="ARBA" id="ARBA00001947"/>
    </source>
</evidence>
<dbReference type="AlphaFoldDB" id="A0A1D1VK95"/>
<dbReference type="InterPro" id="IPR007863">
    <property type="entry name" value="Peptidase_M16_C"/>
</dbReference>
<comment type="subunit">
    <text evidence="4">Monomer and homodimer; homodimerization is induced by binding of the substrate.</text>
</comment>
<evidence type="ECO:0000313" key="14">
    <source>
        <dbReference type="EMBL" id="GAV01341.1"/>
    </source>
</evidence>
<keyword evidence="7" id="KW-0479">Metal-binding</keyword>
<dbReference type="InterPro" id="IPR013578">
    <property type="entry name" value="Peptidase_M16C_assoc"/>
</dbReference>
<evidence type="ECO:0000256" key="10">
    <source>
        <dbReference type="ARBA" id="ARBA00023049"/>
    </source>
</evidence>
<comment type="similarity">
    <text evidence="3">Belongs to the peptidase M16 family. PreP subfamily.</text>
</comment>
<sequence length="1041" mass="117101">MTLQRTLSLLLRGRGLGLLISRQRFESTTRHVDSASSRSNSPSFAPKPSKTTSSTVVDDAKTEYQVGKQLHGFTIRKTQDVPEMALHATFLQHDVTGAEYLHVTRADHNNVFGVAFRTPPSDSTGVAHILEHTVLCGSEKYPVRDPFFNMLNRSLSTFMNAMTSSDWTMYPFSTLNPKDFKNLMNVYLDAAFFPRLRNVDFRQEGIRLEPEDPKDPSSPIVFKGVVFNEMKGVFSNPENMFGRRIQNYLLPTGTYSHESGGDPLSIPDLTWEQLRQFHKSYYHPSNCRFYTYGDMPLESHLESIQEKVLKKFQKARPDSAVQPEPRWSSPREVTIEGPINPLAPPDQQSTVSVAYLLPEVLDPFENFCMSVVAKLLVSGPKAPFYQSLLQSGLGADYAPGTGFDGSIREGVFGIGLKNIKERNVRTVIETISSTIDRVVDSGFDMERVDAILHEIELYLKHQTTSFGLHAFFGLMSSWNHDADPIQHLQVSKVVERFRQTLKDDPHFLQKKVKEYLQDNPHHLTLIMQPNALYEELIKGKEAELLAAKTKDVDEARREQLAKEAEELLEEQNKKPDVSVLPTLKITDIEKSLPGSDIERVQFNHTQVLCVRAPTNGVTYFRSMISTEKLDEALLPYVPLFCTIATRMGAGDMDYRQLSQKIESKTGGLSVSDHTSHYFASTEKFEQGIVLGSYCLDRNISEMFGLWKDIFNRIRLDDMEQFGVLVKQVAADLASGLADNGHAYAMGYSAASLRPAGKLREEWSGISQVHLMKDVGESTDLTPTLGKMRAIASHLLSNGRMRCSLNATPDTMHGAQEELQNFLETISHSPEDQHLVTDQTFTPSSKETHLTFPFAVHYASRSYPIPSFSEDEYASSRLLAKILSSKFLHREIREKGGAYGGGARVSHNGLFQFYSYRDPKNLETFEAFDKSIDWAVKGEFSLQDIDEAKLSVFSEVDKPVAPGDKGKREFIFHVGDALFQEHRERLLKVDKDQLVDTAKTFLKDAKTVVSTMLGPPNDVMEKKGWTVLPGAGDKEPVKPCSR</sequence>
<keyword evidence="10" id="KW-0482">Metalloprotease</keyword>
<dbReference type="Pfam" id="PF00675">
    <property type="entry name" value="Peptidase_M16"/>
    <property type="match status" value="1"/>
</dbReference>
<evidence type="ECO:0000256" key="3">
    <source>
        <dbReference type="ARBA" id="ARBA00007575"/>
    </source>
</evidence>
<feature type="compositionally biased region" description="Low complexity" evidence="12">
    <location>
        <begin position="34"/>
        <end position="43"/>
    </location>
</feature>
<dbReference type="InterPro" id="IPR011249">
    <property type="entry name" value="Metalloenz_LuxS/M16"/>
</dbReference>
<keyword evidence="6" id="KW-0645">Protease</keyword>
<keyword evidence="8" id="KW-0378">Hydrolase</keyword>
<comment type="subcellular location">
    <subcellularLocation>
        <location evidence="2">Mitochondrion matrix</location>
    </subcellularLocation>
</comment>
<evidence type="ECO:0000256" key="7">
    <source>
        <dbReference type="ARBA" id="ARBA00022723"/>
    </source>
</evidence>
<dbReference type="SUPFAM" id="SSF63411">
    <property type="entry name" value="LuxS/MPP-like metallohydrolase"/>
    <property type="match status" value="4"/>
</dbReference>
<evidence type="ECO:0000259" key="13">
    <source>
        <dbReference type="SMART" id="SM01264"/>
    </source>
</evidence>